<dbReference type="Gene3D" id="1.10.1660.10">
    <property type="match status" value="1"/>
</dbReference>
<keyword evidence="1" id="KW-0175">Coiled coil</keyword>
<dbReference type="GO" id="GO:0003677">
    <property type="term" value="F:DNA binding"/>
    <property type="evidence" value="ECO:0007669"/>
    <property type="project" value="InterPro"/>
</dbReference>
<accession>A0A429ZCF5</accession>
<organism evidence="3 4">
    <name type="scientific">Vagococcus salmoninarum</name>
    <dbReference type="NCBI Taxonomy" id="2739"/>
    <lineage>
        <taxon>Bacteria</taxon>
        <taxon>Bacillati</taxon>
        <taxon>Bacillota</taxon>
        <taxon>Bacilli</taxon>
        <taxon>Lactobacillales</taxon>
        <taxon>Enterococcaceae</taxon>
        <taxon>Vagococcus</taxon>
    </lineage>
</organism>
<comment type="caution">
    <text evidence="3">The sequence shown here is derived from an EMBL/GenBank/DDBJ whole genome shotgun (WGS) entry which is preliminary data.</text>
</comment>
<evidence type="ECO:0000259" key="2">
    <source>
        <dbReference type="Pfam" id="PF13411"/>
    </source>
</evidence>
<dbReference type="GeneID" id="98569504"/>
<evidence type="ECO:0000313" key="4">
    <source>
        <dbReference type="Proteomes" id="UP000287239"/>
    </source>
</evidence>
<sequence length="128" mass="15083">MFMGEFVKKNHTTKDRIRYYIELGLLTPIKKNQWYCFEDKDQQVYESIIELKELGFSIKGIQKIYRSHLEKCGTIEQWQENLAIVTQEIVNLEEEIKGLASREVKLMDVKNDLVAVIEANEKGKERSK</sequence>
<proteinExistence type="predicted"/>
<dbReference type="AlphaFoldDB" id="A0A429ZCF5"/>
<dbReference type="RefSeq" id="WP_126782323.1">
    <property type="nucleotide sequence ID" value="NZ_NGJU01000030.1"/>
</dbReference>
<dbReference type="Pfam" id="PF13411">
    <property type="entry name" value="MerR_1"/>
    <property type="match status" value="1"/>
</dbReference>
<feature type="domain" description="HTH merR-type" evidence="2">
    <location>
        <begin position="3"/>
        <end position="66"/>
    </location>
</feature>
<reference evidence="3 4" key="1">
    <citation type="submission" date="2017-05" db="EMBL/GenBank/DDBJ databases">
        <title>Vagococcus spp. assemblies.</title>
        <authorList>
            <person name="Gulvik C.A."/>
        </authorList>
    </citation>
    <scope>NUCLEOTIDE SEQUENCE [LARGE SCALE GENOMIC DNA]</scope>
    <source>
        <strain evidence="3 4">NCFB 2777</strain>
    </source>
</reference>
<evidence type="ECO:0000313" key="3">
    <source>
        <dbReference type="EMBL" id="RST91364.1"/>
    </source>
</evidence>
<evidence type="ECO:0000256" key="1">
    <source>
        <dbReference type="SAM" id="Coils"/>
    </source>
</evidence>
<gene>
    <name evidence="3" type="ORF">CBF35_14230</name>
</gene>
<protein>
    <recommendedName>
        <fullName evidence="2">HTH merR-type domain-containing protein</fullName>
    </recommendedName>
</protein>
<dbReference type="EMBL" id="NGJU01000030">
    <property type="protein sequence ID" value="RST91364.1"/>
    <property type="molecule type" value="Genomic_DNA"/>
</dbReference>
<dbReference type="Proteomes" id="UP000287239">
    <property type="component" value="Unassembled WGS sequence"/>
</dbReference>
<dbReference type="OrthoDB" id="9806513at2"/>
<dbReference type="GO" id="GO:0006355">
    <property type="term" value="P:regulation of DNA-templated transcription"/>
    <property type="evidence" value="ECO:0007669"/>
    <property type="project" value="InterPro"/>
</dbReference>
<dbReference type="SUPFAM" id="SSF46955">
    <property type="entry name" value="Putative DNA-binding domain"/>
    <property type="match status" value="1"/>
</dbReference>
<dbReference type="InterPro" id="IPR009061">
    <property type="entry name" value="DNA-bd_dom_put_sf"/>
</dbReference>
<feature type="coiled-coil region" evidence="1">
    <location>
        <begin position="75"/>
        <end position="102"/>
    </location>
</feature>
<keyword evidence="4" id="KW-1185">Reference proteome</keyword>
<dbReference type="InterPro" id="IPR000551">
    <property type="entry name" value="MerR-type_HTH_dom"/>
</dbReference>
<name>A0A429ZCF5_9ENTE</name>